<dbReference type="AlphaFoldDB" id="A0AAV5WSS8"/>
<dbReference type="Proteomes" id="UP001432322">
    <property type="component" value="Unassembled WGS sequence"/>
</dbReference>
<feature type="region of interest" description="Disordered" evidence="1">
    <location>
        <begin position="1"/>
        <end position="96"/>
    </location>
</feature>
<keyword evidence="3" id="KW-1185">Reference proteome</keyword>
<feature type="compositionally biased region" description="Basic and acidic residues" evidence="1">
    <location>
        <begin position="182"/>
        <end position="192"/>
    </location>
</feature>
<feature type="compositionally biased region" description="Basic residues" evidence="1">
    <location>
        <begin position="171"/>
        <end position="181"/>
    </location>
</feature>
<evidence type="ECO:0000313" key="3">
    <source>
        <dbReference type="Proteomes" id="UP001432322"/>
    </source>
</evidence>
<feature type="compositionally biased region" description="Basic residues" evidence="1">
    <location>
        <begin position="28"/>
        <end position="41"/>
    </location>
</feature>
<gene>
    <name evidence="2" type="ORF">PFISCL1PPCAC_25395</name>
</gene>
<feature type="region of interest" description="Disordered" evidence="1">
    <location>
        <begin position="154"/>
        <end position="192"/>
    </location>
</feature>
<feature type="non-terminal residue" evidence="2">
    <location>
        <position position="1"/>
    </location>
</feature>
<evidence type="ECO:0000256" key="1">
    <source>
        <dbReference type="SAM" id="MobiDB-lite"/>
    </source>
</evidence>
<name>A0AAV5WSS8_9BILA</name>
<feature type="compositionally biased region" description="Basic and acidic residues" evidence="1">
    <location>
        <begin position="15"/>
        <end position="27"/>
    </location>
</feature>
<accession>A0AAV5WSS8</accession>
<reference evidence="2" key="1">
    <citation type="submission" date="2023-10" db="EMBL/GenBank/DDBJ databases">
        <title>Genome assembly of Pristionchus species.</title>
        <authorList>
            <person name="Yoshida K."/>
            <person name="Sommer R.J."/>
        </authorList>
    </citation>
    <scope>NUCLEOTIDE SEQUENCE</scope>
    <source>
        <strain evidence="2">RS5133</strain>
    </source>
</reference>
<sequence>ADKNVSKKVIRPKKQKDDKADASESQHKGSRKKTSVSKRIARSPSVKRGSAGPEATSPVKDKRQTTVRRADRKKKESISGASAVKTDKKCSAESTSKMTISEFEKFLEAEAESFDPFERRSKKKRFVLEAGRLIKAGAKSDEVPLQPSNSILAELRERNRRYANKTSIKANKSKKKQKKYKSSIEDKFTTKQ</sequence>
<protein>
    <submittedName>
        <fullName evidence="2">Uncharacterized protein</fullName>
    </submittedName>
</protein>
<proteinExistence type="predicted"/>
<organism evidence="2 3">
    <name type="scientific">Pristionchus fissidentatus</name>
    <dbReference type="NCBI Taxonomy" id="1538716"/>
    <lineage>
        <taxon>Eukaryota</taxon>
        <taxon>Metazoa</taxon>
        <taxon>Ecdysozoa</taxon>
        <taxon>Nematoda</taxon>
        <taxon>Chromadorea</taxon>
        <taxon>Rhabditida</taxon>
        <taxon>Rhabditina</taxon>
        <taxon>Diplogasteromorpha</taxon>
        <taxon>Diplogasteroidea</taxon>
        <taxon>Neodiplogasteridae</taxon>
        <taxon>Pristionchus</taxon>
    </lineage>
</organism>
<comment type="caution">
    <text evidence="2">The sequence shown here is derived from an EMBL/GenBank/DDBJ whole genome shotgun (WGS) entry which is preliminary data.</text>
</comment>
<evidence type="ECO:0000313" key="2">
    <source>
        <dbReference type="EMBL" id="GMT34097.1"/>
    </source>
</evidence>
<feature type="compositionally biased region" description="Basic residues" evidence="1">
    <location>
        <begin position="1"/>
        <end position="14"/>
    </location>
</feature>
<dbReference type="EMBL" id="BTSY01000006">
    <property type="protein sequence ID" value="GMT34097.1"/>
    <property type="molecule type" value="Genomic_DNA"/>
</dbReference>